<dbReference type="PROSITE" id="PS50103">
    <property type="entry name" value="ZF_C3H1"/>
    <property type="match status" value="1"/>
</dbReference>
<dbReference type="Gene3D" id="4.10.1000.10">
    <property type="entry name" value="Zinc finger, CCCH-type"/>
    <property type="match status" value="1"/>
</dbReference>
<dbReference type="Proteomes" id="UP000030645">
    <property type="component" value="Unassembled WGS sequence"/>
</dbReference>
<dbReference type="SMART" id="SM00356">
    <property type="entry name" value="ZnF_C3H1"/>
    <property type="match status" value="1"/>
</dbReference>
<evidence type="ECO:0000259" key="6">
    <source>
        <dbReference type="PROSITE" id="PS50103"/>
    </source>
</evidence>
<dbReference type="EMBL" id="KE344671">
    <property type="protein sequence ID" value="EXB75048.1"/>
    <property type="molecule type" value="Genomic_DNA"/>
</dbReference>
<feature type="compositionally biased region" description="Basic and acidic residues" evidence="5">
    <location>
        <begin position="64"/>
        <end position="82"/>
    </location>
</feature>
<sequence>MGFLPNGRGGGEGRGRRPTNNVWVRLGGPTKERNQNDVRKDTLCKFWATGRCFKGNRCPYMHSQSHDTKIAHSSERDKLKSDDNKKEMPICKLIAPLQRHTGFNVCEQADTDIAYPPAGDEPKTDNNMEMLCNVSIIATLQGHTKPEVPDPKIGCARIARPEARIFEFFEFCPNFSRLPDLPDPPEVPELPEYG</sequence>
<evidence type="ECO:0000313" key="8">
    <source>
        <dbReference type="Proteomes" id="UP000030645"/>
    </source>
</evidence>
<feature type="region of interest" description="Disordered" evidence="5">
    <location>
        <begin position="63"/>
        <end position="82"/>
    </location>
</feature>
<evidence type="ECO:0000256" key="4">
    <source>
        <dbReference type="PROSITE-ProRule" id="PRU00723"/>
    </source>
</evidence>
<proteinExistence type="predicted"/>
<evidence type="ECO:0000256" key="2">
    <source>
        <dbReference type="ARBA" id="ARBA00022771"/>
    </source>
</evidence>
<dbReference type="InterPro" id="IPR036855">
    <property type="entry name" value="Znf_CCCH_sf"/>
</dbReference>
<dbReference type="AlphaFoldDB" id="W9R7J2"/>
<feature type="domain" description="C3H1-type" evidence="6">
    <location>
        <begin position="39"/>
        <end position="65"/>
    </location>
</feature>
<keyword evidence="8" id="KW-1185">Reference proteome</keyword>
<dbReference type="InterPro" id="IPR000571">
    <property type="entry name" value="Znf_CCCH"/>
</dbReference>
<keyword evidence="3 4" id="KW-0862">Zinc</keyword>
<evidence type="ECO:0000313" key="7">
    <source>
        <dbReference type="EMBL" id="EXB75048.1"/>
    </source>
</evidence>
<dbReference type="Pfam" id="PF00642">
    <property type="entry name" value="zf-CCCH"/>
    <property type="match status" value="1"/>
</dbReference>
<feature type="region of interest" description="Disordered" evidence="5">
    <location>
        <begin position="1"/>
        <end position="34"/>
    </location>
</feature>
<protein>
    <recommendedName>
        <fullName evidence="6">C3H1-type domain-containing protein</fullName>
    </recommendedName>
</protein>
<evidence type="ECO:0000256" key="5">
    <source>
        <dbReference type="SAM" id="MobiDB-lite"/>
    </source>
</evidence>
<keyword evidence="1 4" id="KW-0479">Metal-binding</keyword>
<keyword evidence="2 4" id="KW-0863">Zinc-finger</keyword>
<gene>
    <name evidence="7" type="ORF">L484_012172</name>
</gene>
<name>W9R7J2_9ROSA</name>
<dbReference type="SUPFAM" id="SSF90229">
    <property type="entry name" value="CCCH zinc finger"/>
    <property type="match status" value="1"/>
</dbReference>
<organism evidence="7 8">
    <name type="scientific">Morus notabilis</name>
    <dbReference type="NCBI Taxonomy" id="981085"/>
    <lineage>
        <taxon>Eukaryota</taxon>
        <taxon>Viridiplantae</taxon>
        <taxon>Streptophyta</taxon>
        <taxon>Embryophyta</taxon>
        <taxon>Tracheophyta</taxon>
        <taxon>Spermatophyta</taxon>
        <taxon>Magnoliopsida</taxon>
        <taxon>eudicotyledons</taxon>
        <taxon>Gunneridae</taxon>
        <taxon>Pentapetalae</taxon>
        <taxon>rosids</taxon>
        <taxon>fabids</taxon>
        <taxon>Rosales</taxon>
        <taxon>Moraceae</taxon>
        <taxon>Moreae</taxon>
        <taxon>Morus</taxon>
    </lineage>
</organism>
<evidence type="ECO:0000256" key="3">
    <source>
        <dbReference type="ARBA" id="ARBA00022833"/>
    </source>
</evidence>
<accession>W9R7J2</accession>
<reference evidence="8" key="1">
    <citation type="submission" date="2013-01" db="EMBL/GenBank/DDBJ databases">
        <title>Draft Genome Sequence of a Mulberry Tree, Morus notabilis C.K. Schneid.</title>
        <authorList>
            <person name="He N."/>
            <person name="Zhao S."/>
        </authorList>
    </citation>
    <scope>NUCLEOTIDE SEQUENCE</scope>
</reference>
<evidence type="ECO:0000256" key="1">
    <source>
        <dbReference type="ARBA" id="ARBA00022723"/>
    </source>
</evidence>
<feature type="zinc finger region" description="C3H1-type" evidence="4">
    <location>
        <begin position="39"/>
        <end position="65"/>
    </location>
</feature>
<dbReference type="GO" id="GO:0008270">
    <property type="term" value="F:zinc ion binding"/>
    <property type="evidence" value="ECO:0007669"/>
    <property type="project" value="UniProtKB-KW"/>
</dbReference>